<gene>
    <name evidence="11" type="primary">LOC110973934</name>
</gene>
<dbReference type="RefSeq" id="XP_022080874.1">
    <property type="nucleotide sequence ID" value="XM_022225182.1"/>
</dbReference>
<dbReference type="KEGG" id="aplc:110973934"/>
<keyword evidence="4 8" id="KW-0560">Oxidoreductase</keyword>
<evidence type="ECO:0000256" key="6">
    <source>
        <dbReference type="ARBA" id="ARBA00023136"/>
    </source>
</evidence>
<evidence type="ECO:0000256" key="4">
    <source>
        <dbReference type="ARBA" id="ARBA00023002"/>
    </source>
</evidence>
<protein>
    <submittedName>
        <fullName evidence="11">Cytochrome P450 2J6-like</fullName>
    </submittedName>
</protein>
<proteinExistence type="inferred from homology"/>
<keyword evidence="6 9" id="KW-0472">Membrane</keyword>
<reference evidence="11" key="1">
    <citation type="submission" date="2025-08" db="UniProtKB">
        <authorList>
            <consortium name="RefSeq"/>
        </authorList>
    </citation>
    <scope>IDENTIFICATION</scope>
</reference>
<dbReference type="PRINTS" id="PR00463">
    <property type="entry name" value="EP450I"/>
</dbReference>
<evidence type="ECO:0000256" key="9">
    <source>
        <dbReference type="SAM" id="Phobius"/>
    </source>
</evidence>
<dbReference type="GO" id="GO:0020037">
    <property type="term" value="F:heme binding"/>
    <property type="evidence" value="ECO:0007669"/>
    <property type="project" value="InterPro"/>
</dbReference>
<name>A0A8B7XJA0_ACAPL</name>
<feature type="transmembrane region" description="Helical" evidence="9">
    <location>
        <begin position="12"/>
        <end position="30"/>
    </location>
</feature>
<dbReference type="FunFam" id="1.10.630.10:FF:000004">
    <property type="entry name" value="cytochrome P450 2D15 isoform X1"/>
    <property type="match status" value="1"/>
</dbReference>
<keyword evidence="9" id="KW-0812">Transmembrane</keyword>
<keyword evidence="3 7" id="KW-0479">Metal-binding</keyword>
<dbReference type="GO" id="GO:0016020">
    <property type="term" value="C:membrane"/>
    <property type="evidence" value="ECO:0007669"/>
    <property type="project" value="UniProtKB-SubCell"/>
</dbReference>
<dbReference type="OrthoDB" id="1055148at2759"/>
<dbReference type="PANTHER" id="PTHR24300:SF417">
    <property type="entry name" value="CYTOCHROME P450 508B1-RELATED"/>
    <property type="match status" value="1"/>
</dbReference>
<keyword evidence="5 7" id="KW-0408">Iron</keyword>
<evidence type="ECO:0000256" key="2">
    <source>
        <dbReference type="ARBA" id="ARBA00010617"/>
    </source>
</evidence>
<dbReference type="InterPro" id="IPR017972">
    <property type="entry name" value="Cyt_P450_CS"/>
</dbReference>
<evidence type="ECO:0000256" key="7">
    <source>
        <dbReference type="PIRSR" id="PIRSR602401-1"/>
    </source>
</evidence>
<dbReference type="Gene3D" id="1.10.630.10">
    <property type="entry name" value="Cytochrome P450"/>
    <property type="match status" value="1"/>
</dbReference>
<dbReference type="PROSITE" id="PS00086">
    <property type="entry name" value="CYTOCHROME_P450"/>
    <property type="match status" value="1"/>
</dbReference>
<dbReference type="GO" id="GO:0016705">
    <property type="term" value="F:oxidoreductase activity, acting on paired donors, with incorporation or reduction of molecular oxygen"/>
    <property type="evidence" value="ECO:0007669"/>
    <property type="project" value="InterPro"/>
</dbReference>
<dbReference type="OMA" id="VIMEIVY"/>
<dbReference type="InterPro" id="IPR001128">
    <property type="entry name" value="Cyt_P450"/>
</dbReference>
<dbReference type="GeneID" id="110973934"/>
<evidence type="ECO:0000256" key="3">
    <source>
        <dbReference type="ARBA" id="ARBA00022723"/>
    </source>
</evidence>
<sequence length="494" mass="56120">MDLAGLWSHVNLLSALLGLVIFTVLSWFFSRSKNLPPGPRGWPLLGYIPQLARIKEPVHEVFAKMGKKYGPVFCLKIANQLVVVLHNYDVIKEACDQFQLSGRPSFEIGQLTLPGHGILTASGAPWVELRRFSSMALRKLGMGKITFEKQISIEARYLLKEIQKQGRESFNPKEFLQNAVANIICFLVFGSRFEYTDEKFKELLETLHKSHELGGAGGVVEFVPIFAKLTFLPIVKKHMAINRAFEQMMRRLLKEHEKGYRPEISRDYTDAFYSEMKAKDSKGQPTFMNPISLFHSVSGLFGAGTETTTTTLQWVLLYMIAYPEIQAKVQQELDSVVGRDRPPQLSDKPQLVFTQAVLHEIQRVTIVPLGVPHKCMEDTTVSGYHIPKGSLLLTNLWQVLNDPCEWTNPKQFRPERFLDRHGNLVRREKFIPFGVGRRFCLGENLAKMEVFLVFTILLHHFTFKAPEGATITFKAVESLTLAPVPYKVIAVARD</sequence>
<keyword evidence="7 8" id="KW-0349">Heme</keyword>
<keyword evidence="10" id="KW-1185">Reference proteome</keyword>
<comment type="cofactor">
    <cofactor evidence="7">
        <name>heme</name>
        <dbReference type="ChEBI" id="CHEBI:30413"/>
    </cofactor>
</comment>
<comment type="similarity">
    <text evidence="2 8">Belongs to the cytochrome P450 family.</text>
</comment>
<dbReference type="PANTHER" id="PTHR24300">
    <property type="entry name" value="CYTOCHROME P450 508A4-RELATED"/>
    <property type="match status" value="1"/>
</dbReference>
<dbReference type="Proteomes" id="UP000694845">
    <property type="component" value="Unplaced"/>
</dbReference>
<dbReference type="SUPFAM" id="SSF48264">
    <property type="entry name" value="Cytochrome P450"/>
    <property type="match status" value="1"/>
</dbReference>
<evidence type="ECO:0000256" key="1">
    <source>
        <dbReference type="ARBA" id="ARBA00004370"/>
    </source>
</evidence>
<evidence type="ECO:0000313" key="11">
    <source>
        <dbReference type="RefSeq" id="XP_022080874.1"/>
    </source>
</evidence>
<accession>A0A8B7XJA0</accession>
<comment type="subcellular location">
    <subcellularLocation>
        <location evidence="1">Membrane</location>
    </subcellularLocation>
</comment>
<organism evidence="10 11">
    <name type="scientific">Acanthaster planci</name>
    <name type="common">Crown-of-thorns starfish</name>
    <dbReference type="NCBI Taxonomy" id="133434"/>
    <lineage>
        <taxon>Eukaryota</taxon>
        <taxon>Metazoa</taxon>
        <taxon>Echinodermata</taxon>
        <taxon>Eleutherozoa</taxon>
        <taxon>Asterozoa</taxon>
        <taxon>Asteroidea</taxon>
        <taxon>Valvatacea</taxon>
        <taxon>Valvatida</taxon>
        <taxon>Acanthasteridae</taxon>
        <taxon>Acanthaster</taxon>
    </lineage>
</organism>
<evidence type="ECO:0000256" key="5">
    <source>
        <dbReference type="ARBA" id="ARBA00023004"/>
    </source>
</evidence>
<dbReference type="Pfam" id="PF00067">
    <property type="entry name" value="p450"/>
    <property type="match status" value="1"/>
</dbReference>
<dbReference type="AlphaFoldDB" id="A0A8B7XJA0"/>
<keyword evidence="9" id="KW-1133">Transmembrane helix</keyword>
<evidence type="ECO:0000256" key="8">
    <source>
        <dbReference type="RuleBase" id="RU000461"/>
    </source>
</evidence>
<dbReference type="GO" id="GO:0004497">
    <property type="term" value="F:monooxygenase activity"/>
    <property type="evidence" value="ECO:0007669"/>
    <property type="project" value="UniProtKB-KW"/>
</dbReference>
<dbReference type="PRINTS" id="PR00385">
    <property type="entry name" value="P450"/>
</dbReference>
<keyword evidence="8" id="KW-0503">Monooxygenase</keyword>
<evidence type="ECO:0000313" key="10">
    <source>
        <dbReference type="Proteomes" id="UP000694845"/>
    </source>
</evidence>
<dbReference type="InterPro" id="IPR036396">
    <property type="entry name" value="Cyt_P450_sf"/>
</dbReference>
<feature type="binding site" description="axial binding residue" evidence="7">
    <location>
        <position position="440"/>
    </location>
    <ligand>
        <name>heme</name>
        <dbReference type="ChEBI" id="CHEBI:30413"/>
    </ligand>
    <ligandPart>
        <name>Fe</name>
        <dbReference type="ChEBI" id="CHEBI:18248"/>
    </ligandPart>
</feature>
<dbReference type="InterPro" id="IPR050182">
    <property type="entry name" value="Cytochrome_P450_fam2"/>
</dbReference>
<dbReference type="InterPro" id="IPR002401">
    <property type="entry name" value="Cyt_P450_E_grp-I"/>
</dbReference>
<dbReference type="GO" id="GO:0005506">
    <property type="term" value="F:iron ion binding"/>
    <property type="evidence" value="ECO:0007669"/>
    <property type="project" value="InterPro"/>
</dbReference>